<keyword evidence="5 6" id="KW-0472">Membrane</keyword>
<evidence type="ECO:0000256" key="5">
    <source>
        <dbReference type="ARBA" id="ARBA00023136"/>
    </source>
</evidence>
<feature type="transmembrane region" description="Helical" evidence="6">
    <location>
        <begin position="405"/>
        <end position="423"/>
    </location>
</feature>
<dbReference type="EMBL" id="BMXG01000016">
    <property type="protein sequence ID" value="GHC06839.1"/>
    <property type="molecule type" value="Genomic_DNA"/>
</dbReference>
<evidence type="ECO:0000256" key="6">
    <source>
        <dbReference type="SAM" id="Phobius"/>
    </source>
</evidence>
<reference evidence="7" key="2">
    <citation type="submission" date="2020-09" db="EMBL/GenBank/DDBJ databases">
        <authorList>
            <person name="Sun Q."/>
            <person name="Kim S."/>
        </authorList>
    </citation>
    <scope>NUCLEOTIDE SEQUENCE</scope>
    <source>
        <strain evidence="7">KCTC 12870</strain>
    </source>
</reference>
<gene>
    <name evidence="7" type="ORF">GCM10007047_24860</name>
</gene>
<comment type="subcellular location">
    <subcellularLocation>
        <location evidence="1">Cell membrane</location>
        <topology evidence="1">Multi-pass membrane protein</topology>
    </subcellularLocation>
</comment>
<feature type="transmembrane region" description="Helical" evidence="6">
    <location>
        <begin position="429"/>
        <end position="446"/>
    </location>
</feature>
<feature type="transmembrane region" description="Helical" evidence="6">
    <location>
        <begin position="377"/>
        <end position="398"/>
    </location>
</feature>
<protein>
    <submittedName>
        <fullName evidence="7">Uncharacterized protein</fullName>
    </submittedName>
</protein>
<keyword evidence="4 6" id="KW-1133">Transmembrane helix</keyword>
<evidence type="ECO:0000256" key="1">
    <source>
        <dbReference type="ARBA" id="ARBA00004651"/>
    </source>
</evidence>
<feature type="transmembrane region" description="Helical" evidence="6">
    <location>
        <begin position="114"/>
        <end position="141"/>
    </location>
</feature>
<dbReference type="AlphaFoldDB" id="A0A8J3GFK6"/>
<reference evidence="7" key="1">
    <citation type="journal article" date="2014" name="Int. J. Syst. Evol. Microbiol.">
        <title>Complete genome sequence of Corynebacterium casei LMG S-19264T (=DSM 44701T), isolated from a smear-ripened cheese.</title>
        <authorList>
            <consortium name="US DOE Joint Genome Institute (JGI-PGF)"/>
            <person name="Walter F."/>
            <person name="Albersmeier A."/>
            <person name="Kalinowski J."/>
            <person name="Ruckert C."/>
        </authorList>
    </citation>
    <scope>NUCLEOTIDE SEQUENCE</scope>
    <source>
        <strain evidence="7">KCTC 12870</strain>
    </source>
</reference>
<feature type="transmembrane region" description="Helical" evidence="6">
    <location>
        <begin position="54"/>
        <end position="70"/>
    </location>
</feature>
<feature type="transmembrane region" description="Helical" evidence="6">
    <location>
        <begin position="153"/>
        <end position="172"/>
    </location>
</feature>
<keyword evidence="8" id="KW-1185">Reference proteome</keyword>
<dbReference type="PANTHER" id="PTHR30250:SF26">
    <property type="entry name" value="PSMA PROTEIN"/>
    <property type="match status" value="1"/>
</dbReference>
<dbReference type="RefSeq" id="WP_189515666.1">
    <property type="nucleotide sequence ID" value="NZ_BMXG01000016.1"/>
</dbReference>
<dbReference type="InterPro" id="IPR050833">
    <property type="entry name" value="Poly_Biosynth_Transport"/>
</dbReference>
<evidence type="ECO:0000313" key="7">
    <source>
        <dbReference type="EMBL" id="GHC06839.1"/>
    </source>
</evidence>
<keyword evidence="3 6" id="KW-0812">Transmembrane</keyword>
<evidence type="ECO:0000313" key="8">
    <source>
        <dbReference type="Proteomes" id="UP000642829"/>
    </source>
</evidence>
<feature type="transmembrane region" description="Helical" evidence="6">
    <location>
        <begin position="342"/>
        <end position="365"/>
    </location>
</feature>
<evidence type="ECO:0000256" key="4">
    <source>
        <dbReference type="ARBA" id="ARBA00022989"/>
    </source>
</evidence>
<organism evidence="7 8">
    <name type="scientific">Cerasicoccus arenae</name>
    <dbReference type="NCBI Taxonomy" id="424488"/>
    <lineage>
        <taxon>Bacteria</taxon>
        <taxon>Pseudomonadati</taxon>
        <taxon>Verrucomicrobiota</taxon>
        <taxon>Opitutia</taxon>
        <taxon>Puniceicoccales</taxon>
        <taxon>Cerasicoccaceae</taxon>
        <taxon>Cerasicoccus</taxon>
    </lineage>
</organism>
<dbReference type="GO" id="GO:0005886">
    <property type="term" value="C:plasma membrane"/>
    <property type="evidence" value="ECO:0007669"/>
    <property type="project" value="UniProtKB-SubCell"/>
</dbReference>
<sequence length="457" mass="51072">MKFFRTACLSIHRLILWLWNSPTFTTWGNTAVQSLRLVLITPLILTRFDELEIASWYLFASLNFFGVLITQRLNLTFTRMLAFAMGGATSLAPIEGKRVQKNDGTANWPLFERAFGVIGVMTLVVSLVNVLVAYLMAWFGLGNILQGASDSHGLWIAFGILQATSFFQFTFLNYQIALQGMNHVAIVNRWSVVWGIFSTIAGSIAVYAGGGIIALVIVMQLTALIGTFWNRQMLHLVEGGRARFFRIFRFDQEVFHWSWGPTWKGLLGQFGMVGSVQLSGVLYSAYASKGELASYLFALRMIQTLTQMAQAPFIAVQPLMSRLRSMNDIEALRNIVLKRGGLSLLLLLLGIIAFGVVLSPILELIGSNMQFISRPAWFLLGLLVLVVRFDVFCTLVCAVGNEMVFYWDVAVAALVGLACLFIIQNQLGYYGPILASLLPNILILNWRPYRKAAHILW</sequence>
<name>A0A8J3GFK6_9BACT</name>
<evidence type="ECO:0000256" key="3">
    <source>
        <dbReference type="ARBA" id="ARBA00022692"/>
    </source>
</evidence>
<comment type="caution">
    <text evidence="7">The sequence shown here is derived from an EMBL/GenBank/DDBJ whole genome shotgun (WGS) entry which is preliminary data.</text>
</comment>
<accession>A0A8J3GFK6</accession>
<dbReference type="Proteomes" id="UP000642829">
    <property type="component" value="Unassembled WGS sequence"/>
</dbReference>
<dbReference type="PANTHER" id="PTHR30250">
    <property type="entry name" value="PST FAMILY PREDICTED COLANIC ACID TRANSPORTER"/>
    <property type="match status" value="1"/>
</dbReference>
<feature type="transmembrane region" description="Helical" evidence="6">
    <location>
        <begin position="192"/>
        <end position="225"/>
    </location>
</feature>
<proteinExistence type="predicted"/>
<evidence type="ECO:0000256" key="2">
    <source>
        <dbReference type="ARBA" id="ARBA00022475"/>
    </source>
</evidence>
<keyword evidence="2" id="KW-1003">Cell membrane</keyword>